<evidence type="ECO:0000313" key="1">
    <source>
        <dbReference type="EMBL" id="KSW12588.1"/>
    </source>
</evidence>
<dbReference type="RefSeq" id="WP_058371270.1">
    <property type="nucleotide sequence ID" value="NZ_LNTB01000001.1"/>
</dbReference>
<dbReference type="STRING" id="2309.CF15_07690"/>
<name>A0A0V8RWZ9_PYROC</name>
<dbReference type="EMBL" id="LNTB01000001">
    <property type="protein sequence ID" value="KSW12588.1"/>
    <property type="molecule type" value="Genomic_DNA"/>
</dbReference>
<keyword evidence="2" id="KW-1185">Reference proteome</keyword>
<gene>
    <name evidence="1" type="ORF">CF15_07690</name>
</gene>
<reference evidence="1 2" key="1">
    <citation type="submission" date="2015-11" db="EMBL/GenBank/DDBJ databases">
        <title>Genome sequence of Pyrodictium occultum PL-19, a marine hyperthermophilic archaeon isolated from Volcano, Italy.</title>
        <authorList>
            <person name="Utturkar S."/>
            <person name="Huber H."/>
            <person name="Leptihn S."/>
            <person name="Brown S."/>
            <person name="Stetter K.O."/>
            <person name="Podar M."/>
        </authorList>
    </citation>
    <scope>NUCLEOTIDE SEQUENCE [LARGE SCALE GENOMIC DNA]</scope>
    <source>
        <strain evidence="1 2">PL-19</strain>
    </source>
</reference>
<proteinExistence type="predicted"/>
<organism evidence="1 2">
    <name type="scientific">Pyrodictium occultum</name>
    <dbReference type="NCBI Taxonomy" id="2309"/>
    <lineage>
        <taxon>Archaea</taxon>
        <taxon>Thermoproteota</taxon>
        <taxon>Thermoprotei</taxon>
        <taxon>Desulfurococcales</taxon>
        <taxon>Pyrodictiaceae</taxon>
        <taxon>Pyrodictium</taxon>
    </lineage>
</organism>
<protein>
    <submittedName>
        <fullName evidence="1">Uncharacterized protein</fullName>
    </submittedName>
</protein>
<dbReference type="OrthoDB" id="21321at2157"/>
<comment type="caution">
    <text evidence="1">The sequence shown here is derived from an EMBL/GenBank/DDBJ whole genome shotgun (WGS) entry which is preliminary data.</text>
</comment>
<dbReference type="Proteomes" id="UP000053352">
    <property type="component" value="Unassembled WGS sequence"/>
</dbReference>
<accession>A0A0V8RWZ9</accession>
<sequence length="121" mass="13817">MVWVEEGAKHVVLVFSREGGRVISRALMKLHELRSRDPKVSSRFVIHVVSPLGRVEYMELLRTLIQNNIVYTLSVRYHGEDLGSLEDLARKLGDEAVYIVDSHLPEYISILREHGLNPVVV</sequence>
<dbReference type="AlphaFoldDB" id="A0A0V8RWZ9"/>
<evidence type="ECO:0000313" key="2">
    <source>
        <dbReference type="Proteomes" id="UP000053352"/>
    </source>
</evidence>